<evidence type="ECO:0000313" key="2">
    <source>
        <dbReference type="Proteomes" id="UP000183924"/>
    </source>
</evidence>
<accession>A0A1J8P9Y0</accession>
<evidence type="ECO:0000313" key="1">
    <source>
        <dbReference type="EMBL" id="OIZ96580.1"/>
    </source>
</evidence>
<sequence>MAKILKSTNKNLKNFEYLRKLNDNNSSHGIYLLKKVKNNKLKSLWVAKFLNQKKEAQLEALSQDLFRLILPQQPKTRWGQIPGNEALISQSIEYYVLSKAILNFKDKFFFSPKNNESILNHSITGLAATQVLALWLNEIDFKAGNVGIDPEKKIVIKIDGGLSFISLNPNFSYLHQGNFNITTEDLEALPNLVNYEACNWLQQIRWDLNKKHSIKTVPTELDKKINQSPQFKNELYQTILRIISLPDALIHFFTQCYIAQHSDAQLFSDFIIQRKHQLEAAANNILAFDSYRQSNQARKDIMTYLNYLRNFKTMGKSVLLTDFTNKSNLNVEIIIIENFKKNRINNFPRILNTYRTRLNHTIDLFSEKFEDWLLPLDREKITSNIEFLNKIVTEYSTSPSFLMKNTFYTTLEKVKNILKKENAPESSLISDFILSINTLLNDRDHLKQKKSLPILEKNKTIQPSISISFFNKKHQKISTDHQSNSPCASTRII</sequence>
<dbReference type="Proteomes" id="UP000183924">
    <property type="component" value="Unassembled WGS sequence"/>
</dbReference>
<comment type="caution">
    <text evidence="1">The sequence shown here is derived from an EMBL/GenBank/DDBJ whole genome shotgun (WGS) entry which is preliminary data.</text>
</comment>
<dbReference type="EMBL" id="LUKY01000021">
    <property type="protein sequence ID" value="OIZ96580.1"/>
    <property type="molecule type" value="Genomic_DNA"/>
</dbReference>
<reference evidence="1 2" key="1">
    <citation type="submission" date="2016-03" db="EMBL/GenBank/DDBJ databases">
        <title>Comparative genomics of Rickettsiella.</title>
        <authorList>
            <person name="Chandler C."/>
            <person name="Wang Y."/>
        </authorList>
    </citation>
    <scope>NUCLEOTIDE SEQUENCE [LARGE SCALE GENOMIC DNA]</scope>
    <source>
        <strain evidence="1 2">RCFS May 2013</strain>
    </source>
</reference>
<protein>
    <recommendedName>
        <fullName evidence="3">LepB N-terminal domain-containing protein</fullName>
    </recommendedName>
</protein>
<keyword evidence="2" id="KW-1185">Reference proteome</keyword>
<dbReference type="STRING" id="1225476.A1D18_00140"/>
<gene>
    <name evidence="1" type="ORF">A1D18_00140</name>
</gene>
<dbReference type="OrthoDB" id="5659926at2"/>
<organism evidence="1 2">
    <name type="scientific">Candidatus Rickettsiella isopodorum</name>
    <dbReference type="NCBI Taxonomy" id="1225476"/>
    <lineage>
        <taxon>Bacteria</taxon>
        <taxon>Pseudomonadati</taxon>
        <taxon>Pseudomonadota</taxon>
        <taxon>Gammaproteobacteria</taxon>
        <taxon>Legionellales</taxon>
        <taxon>Coxiellaceae</taxon>
        <taxon>Rickettsiella</taxon>
    </lineage>
</organism>
<dbReference type="AlphaFoldDB" id="A0A1J8P9Y0"/>
<evidence type="ECO:0008006" key="3">
    <source>
        <dbReference type="Google" id="ProtNLM"/>
    </source>
</evidence>
<dbReference type="RefSeq" id="WP_071661805.1">
    <property type="nucleotide sequence ID" value="NZ_LUKY01000021.1"/>
</dbReference>
<proteinExistence type="predicted"/>
<name>A0A1J8P9Y0_9COXI</name>